<keyword evidence="5" id="KW-0675">Receptor</keyword>
<proteinExistence type="predicted"/>
<reference evidence="5 6" key="1">
    <citation type="submission" date="2018-07" db="EMBL/GenBank/DDBJ databases">
        <title>Freshwater and sediment microbial communities from various areas in North America, analyzing microbe dynamics in response to fracking.</title>
        <authorList>
            <person name="Lamendella R."/>
        </authorList>
    </citation>
    <scope>NUCLEOTIDE SEQUENCE [LARGE SCALE GENOMIC DNA]</scope>
    <source>
        <strain evidence="5 6">160A</strain>
    </source>
</reference>
<protein>
    <submittedName>
        <fullName evidence="5">Outer membrane receptor protein involved in Fe transport</fullName>
    </submittedName>
</protein>
<dbReference type="EMBL" id="QPIZ01000010">
    <property type="protein sequence ID" value="RCW35345.1"/>
    <property type="molecule type" value="Genomic_DNA"/>
</dbReference>
<evidence type="ECO:0000256" key="3">
    <source>
        <dbReference type="ARBA" id="ARBA00023237"/>
    </source>
</evidence>
<evidence type="ECO:0000256" key="2">
    <source>
        <dbReference type="ARBA" id="ARBA00023136"/>
    </source>
</evidence>
<evidence type="ECO:0000313" key="5">
    <source>
        <dbReference type="EMBL" id="RCW35345.1"/>
    </source>
</evidence>
<comment type="subcellular location">
    <subcellularLocation>
        <location evidence="1">Cell outer membrane</location>
    </subcellularLocation>
</comment>
<evidence type="ECO:0000256" key="1">
    <source>
        <dbReference type="ARBA" id="ARBA00004442"/>
    </source>
</evidence>
<keyword evidence="6" id="KW-1185">Reference proteome</keyword>
<dbReference type="SUPFAM" id="SSF49464">
    <property type="entry name" value="Carboxypeptidase regulatory domain-like"/>
    <property type="match status" value="1"/>
</dbReference>
<sequence length="777" mass="87947">MKRIMKTLWSGLFLFFLFGIGLNAQKQVTIKGAITAKNGEPIEFATVVFKSLPDSGMVTGVITGSDGGFSVNVPGSQEGVIQVSCVGYELSSQKIALAGREFYDMGELTLIPASYALEEVRAVRDRIRAKRTSGGTTYFVNRNMKEASASGIDMVKFVPGIQVDMMQNVMVEGRKNVVILVDGIERSVAFLGQLDSDRIDKIEINHQPGTQYRSNVSAVVNVVTRKNEVRGFSGHLNGEIPARLNEIYSFPSASVLYSAPNLNVFSSYRGEFSYFDIESENTKKIFEDPELVLKNVELLSQKNWSHKVMAGVDWFPDSKNQFNIYAFVNPYSNEQDGFVTATRESANEIHFEKSLEKNELDDNFAFGGSLYFKHLFDGAESQSVAFETGYYQFDGRKGTKYMEDEVFCTSADPYERALLGKMEYQVGLNSRWRWMAGGEGHFRKLGDPVDESEDYQENIWSGFTSIVVQESDFEGQAGVRAEFFQNTVGGKELDGVWSFFPFVSFSFKPSAKHQVKLSYRRSVVRPHLMQLMPSLLSSDFFTQKQGNPYLHPEYFEELALEYSLLTGNQFLSVGPFYSRSTDVIADFTTMKNPEVFLKQPQNLGDIKRLGVRLNATLKPFEALIFNPYFRVFHLETAPEGDQVESERMWTSEWGFGLSWQMNHEWSLSATGMQRADLHKIQSSFYEDFLYFVSLDKKLFKNLTAGLTCAVPFAENITYQGHSLMGEGFSENVDKNILTSECPFWFKMKYTFSSGKSRGKIRASDVFEGKRVREGFSR</sequence>
<dbReference type="Gene3D" id="2.40.170.20">
    <property type="entry name" value="TonB-dependent receptor, beta-barrel domain"/>
    <property type="match status" value="1"/>
</dbReference>
<evidence type="ECO:0000313" key="6">
    <source>
        <dbReference type="Proteomes" id="UP000252733"/>
    </source>
</evidence>
<dbReference type="GO" id="GO:0009279">
    <property type="term" value="C:cell outer membrane"/>
    <property type="evidence" value="ECO:0007669"/>
    <property type="project" value="UniProtKB-SubCell"/>
</dbReference>
<dbReference type="InterPro" id="IPR036942">
    <property type="entry name" value="Beta-barrel_TonB_sf"/>
</dbReference>
<dbReference type="PANTHER" id="PTHR40980:SF4">
    <property type="entry name" value="TONB-DEPENDENT RECEPTOR-LIKE BETA-BARREL DOMAIN-CONTAINING PROTEIN"/>
    <property type="match status" value="1"/>
</dbReference>
<name>A0A368V4U8_9BACT</name>
<dbReference type="Pfam" id="PF14905">
    <property type="entry name" value="OMP_b-brl_3"/>
    <property type="match status" value="1"/>
</dbReference>
<evidence type="ECO:0000259" key="4">
    <source>
        <dbReference type="Pfam" id="PF14905"/>
    </source>
</evidence>
<dbReference type="InterPro" id="IPR008969">
    <property type="entry name" value="CarboxyPept-like_regulatory"/>
</dbReference>
<dbReference type="Pfam" id="PF13620">
    <property type="entry name" value="CarboxypepD_reg"/>
    <property type="match status" value="1"/>
</dbReference>
<dbReference type="InterPro" id="IPR041700">
    <property type="entry name" value="OMP_b-brl_3"/>
</dbReference>
<dbReference type="RefSeq" id="WP_181872064.1">
    <property type="nucleotide sequence ID" value="NZ_QPIZ01000010.1"/>
</dbReference>
<gene>
    <name evidence="5" type="ORF">DFO77_110112</name>
</gene>
<keyword evidence="3" id="KW-0998">Cell outer membrane</keyword>
<comment type="caution">
    <text evidence="5">The sequence shown here is derived from an EMBL/GenBank/DDBJ whole genome shotgun (WGS) entry which is preliminary data.</text>
</comment>
<organism evidence="5 6">
    <name type="scientific">Marinilabilia salmonicolor</name>
    <dbReference type="NCBI Taxonomy" id="989"/>
    <lineage>
        <taxon>Bacteria</taxon>
        <taxon>Pseudomonadati</taxon>
        <taxon>Bacteroidota</taxon>
        <taxon>Bacteroidia</taxon>
        <taxon>Marinilabiliales</taxon>
        <taxon>Marinilabiliaceae</taxon>
        <taxon>Marinilabilia</taxon>
    </lineage>
</organism>
<dbReference type="SUPFAM" id="SSF56935">
    <property type="entry name" value="Porins"/>
    <property type="match status" value="1"/>
</dbReference>
<dbReference type="PANTHER" id="PTHR40980">
    <property type="entry name" value="PLUG DOMAIN-CONTAINING PROTEIN"/>
    <property type="match status" value="1"/>
</dbReference>
<dbReference type="Proteomes" id="UP000252733">
    <property type="component" value="Unassembled WGS sequence"/>
</dbReference>
<feature type="domain" description="Outer membrane protein beta-barrel" evidence="4">
    <location>
        <begin position="454"/>
        <end position="715"/>
    </location>
</feature>
<accession>A0A368V4U8</accession>
<dbReference type="AlphaFoldDB" id="A0A368V4U8"/>
<keyword evidence="2" id="KW-0472">Membrane</keyword>